<dbReference type="InterPro" id="IPR043127">
    <property type="entry name" value="Sec-1-like_dom3a"/>
</dbReference>
<gene>
    <name evidence="3" type="primary">TDEL0F04750</name>
    <name evidence="3" type="ORF">TDEL_0F04750</name>
</gene>
<sequence>MSDLIELQREQLLGVINDIKTEHNVKFLVIDDYFENLLNYLFDEPQQLLRHVTAVDRIDSPKRNGQPSVEVIYLLKPTKFNINCMEADFSNRPPKYRCCHIRFLSNSEPHVMKYFASKRIISQYINTINEVNLSFIPKQSQLFLTTDIDKPLQLFFNRQCASLIAKNMAKVVQSLLNVCIVTGEYPIIRYSMPSANQAELAPATYLAKKLAFEFQDVLDNYARQNSDFPPPSSRPRAILVITDRTLDLFSPMLHDFSYQAMAYDVVPEIDIGEDIYHYKVENEKGEQEDKTAKLLDILNPEWEELKNQHIVDASEYLSGKIKEMIAKNPLLVDRSNVKTTTDLLSVVAHLKGFDEDRRRLILHRTLIDRCLEINRERKLAESADIEQCMASFGLDSEGERFKHITDAFLQILVIKESSLTDKVRYLITYALYRGGIIEQDFIKLLAFIGLDPSHEFFNHFMRLFKNFEQLGFKLIKDEARAKPFKREWYHDTIIKDSTVYNTSRFVPATGSVLSKLIANPLLVSEEHFPYVKDKPIEIMDDEAQEPANSLAGTNGSTSLRNPRHRAAWTKNSSHLKRAPRQRFFYYILGGVTYTEIRAAYEQSDLKNKDIFIGSEGIVTPLSFMKSVENLTTDRKSLNLKDDQRERESVPAFLYDAVAPVAAPVSHIHVRSHNEPPKSAPVQCSQPPVKEKKRGKFSRFLKSKDK</sequence>
<dbReference type="FunCoup" id="G8ZXE2">
    <property type="interactions" value="886"/>
</dbReference>
<protein>
    <submittedName>
        <fullName evidence="3">Uncharacterized protein</fullName>
    </submittedName>
</protein>
<dbReference type="InParanoid" id="G8ZXE2"/>
<dbReference type="GO" id="GO:0005935">
    <property type="term" value="C:cellular bud neck"/>
    <property type="evidence" value="ECO:0007669"/>
    <property type="project" value="EnsemblFungi"/>
</dbReference>
<dbReference type="STRING" id="1076872.G8ZXE2"/>
<dbReference type="EMBL" id="HE616747">
    <property type="protein sequence ID" value="CCE93286.1"/>
    <property type="molecule type" value="Genomic_DNA"/>
</dbReference>
<dbReference type="Proteomes" id="UP000005627">
    <property type="component" value="Chromosome 6"/>
</dbReference>
<dbReference type="HOGENOM" id="CLU_009210_1_0_1"/>
<dbReference type="Gene3D" id="3.40.50.1910">
    <property type="match status" value="1"/>
</dbReference>
<dbReference type="OrthoDB" id="2228at2759"/>
<reference evidence="3 4" key="1">
    <citation type="journal article" date="2011" name="Proc. Natl. Acad. Sci. U.S.A.">
        <title>Evolutionary erosion of yeast sex chromosomes by mating-type switching accidents.</title>
        <authorList>
            <person name="Gordon J.L."/>
            <person name="Armisen D."/>
            <person name="Proux-Wera E."/>
            <person name="Oheigeartaigh S.S."/>
            <person name="Byrne K.P."/>
            <person name="Wolfe K.H."/>
        </authorList>
    </citation>
    <scope>NUCLEOTIDE SEQUENCE [LARGE SCALE GENOMIC DNA]</scope>
    <source>
        <strain evidence="4">ATCC 10662 / CBS 1146 / NBRC 0425 / NCYC 2629 / NRRL Y-866</strain>
    </source>
</reference>
<dbReference type="RefSeq" id="XP_003682497.1">
    <property type="nucleotide sequence ID" value="XM_003682449.1"/>
</dbReference>
<feature type="region of interest" description="Disordered" evidence="2">
    <location>
        <begin position="670"/>
        <end position="705"/>
    </location>
</feature>
<name>G8ZXE2_TORDE</name>
<dbReference type="GO" id="GO:0005886">
    <property type="term" value="C:plasma membrane"/>
    <property type="evidence" value="ECO:0007669"/>
    <property type="project" value="EnsemblFungi"/>
</dbReference>
<evidence type="ECO:0000313" key="4">
    <source>
        <dbReference type="Proteomes" id="UP000005627"/>
    </source>
</evidence>
<dbReference type="KEGG" id="tdl:TDEL_0F04750"/>
<dbReference type="GeneID" id="11501881"/>
<dbReference type="GO" id="GO:0031340">
    <property type="term" value="P:positive regulation of vesicle fusion"/>
    <property type="evidence" value="ECO:0007669"/>
    <property type="project" value="EnsemblFungi"/>
</dbReference>
<dbReference type="InterPro" id="IPR027482">
    <property type="entry name" value="Sec1-like_dom2"/>
</dbReference>
<keyword evidence="4" id="KW-1185">Reference proteome</keyword>
<dbReference type="InterPro" id="IPR043154">
    <property type="entry name" value="Sec-1-like_dom1"/>
</dbReference>
<dbReference type="InterPro" id="IPR001619">
    <property type="entry name" value="Sec1-like"/>
</dbReference>
<dbReference type="Gene3D" id="3.90.830.10">
    <property type="entry name" value="Syntaxin Binding Protein 1, Chain A, domain 2"/>
    <property type="match status" value="1"/>
</dbReference>
<dbReference type="InterPro" id="IPR036045">
    <property type="entry name" value="Sec1-like_sf"/>
</dbReference>
<evidence type="ECO:0000313" key="3">
    <source>
        <dbReference type="EMBL" id="CCE93286.1"/>
    </source>
</evidence>
<feature type="compositionally biased region" description="Basic residues" evidence="2">
    <location>
        <begin position="690"/>
        <end position="705"/>
    </location>
</feature>
<dbReference type="GO" id="GO:0005934">
    <property type="term" value="C:cellular bud tip"/>
    <property type="evidence" value="ECO:0007669"/>
    <property type="project" value="EnsemblFungi"/>
</dbReference>
<accession>G8ZXE2</accession>
<dbReference type="Pfam" id="PF00995">
    <property type="entry name" value="Sec1"/>
    <property type="match status" value="1"/>
</dbReference>
<comment type="similarity">
    <text evidence="1">Belongs to the STXBP/unc-18/SEC1 family.</text>
</comment>
<dbReference type="GO" id="GO:0000149">
    <property type="term" value="F:SNARE binding"/>
    <property type="evidence" value="ECO:0007669"/>
    <property type="project" value="EnsemblFungi"/>
</dbReference>
<evidence type="ECO:0000256" key="1">
    <source>
        <dbReference type="ARBA" id="ARBA00009884"/>
    </source>
</evidence>
<dbReference type="GO" id="GO:0006904">
    <property type="term" value="P:vesicle docking involved in exocytosis"/>
    <property type="evidence" value="ECO:0007669"/>
    <property type="project" value="EnsemblFungi"/>
</dbReference>
<dbReference type="PIRSF" id="PIRSF005715">
    <property type="entry name" value="VPS45_Sec1"/>
    <property type="match status" value="1"/>
</dbReference>
<organism evidence="3 4">
    <name type="scientific">Torulaspora delbrueckii</name>
    <name type="common">Yeast</name>
    <name type="synonym">Candida colliculosa</name>
    <dbReference type="NCBI Taxonomy" id="4950"/>
    <lineage>
        <taxon>Eukaryota</taxon>
        <taxon>Fungi</taxon>
        <taxon>Dikarya</taxon>
        <taxon>Ascomycota</taxon>
        <taxon>Saccharomycotina</taxon>
        <taxon>Saccharomycetes</taxon>
        <taxon>Saccharomycetales</taxon>
        <taxon>Saccharomycetaceae</taxon>
        <taxon>Torulaspora</taxon>
    </lineage>
</organism>
<dbReference type="Gene3D" id="3.40.50.2060">
    <property type="match status" value="1"/>
</dbReference>
<dbReference type="SUPFAM" id="SSF56815">
    <property type="entry name" value="Sec1/munc18-like (SM) proteins"/>
    <property type="match status" value="1"/>
</dbReference>
<proteinExistence type="inferred from homology"/>
<dbReference type="eggNOG" id="KOG1300">
    <property type="taxonomic scope" value="Eukaryota"/>
</dbReference>
<dbReference type="AlphaFoldDB" id="G8ZXE2"/>
<dbReference type="PANTHER" id="PTHR11679">
    <property type="entry name" value="VESICLE PROTEIN SORTING-ASSOCIATED"/>
    <property type="match status" value="1"/>
</dbReference>
<evidence type="ECO:0000256" key="2">
    <source>
        <dbReference type="SAM" id="MobiDB-lite"/>
    </source>
</evidence>
<dbReference type="Gene3D" id="1.25.40.60">
    <property type="match status" value="1"/>
</dbReference>